<keyword evidence="1" id="KW-1133">Transmembrane helix</keyword>
<dbReference type="OrthoDB" id="9781988at2"/>
<keyword evidence="1" id="KW-0812">Transmembrane</keyword>
<dbReference type="STRING" id="235205.BAZSYMB_GORF24_GLIMMER3"/>
<name>A0A1H6N3F2_9GAMM</name>
<reference evidence="3" key="1">
    <citation type="submission" date="2016-06" db="EMBL/GenBank/DDBJ databases">
        <authorList>
            <person name="Olsen C.W."/>
            <person name="Carey S."/>
            <person name="Hinshaw L."/>
            <person name="Karasin A.I."/>
        </authorList>
    </citation>
    <scope>NUCLEOTIDE SEQUENCE [LARGE SCALE GENOMIC DNA]</scope>
    <source>
        <strain evidence="3">BazSymA</strain>
        <strain evidence="2">BazSymB</strain>
    </source>
</reference>
<dbReference type="RefSeq" id="WP_090718407.1">
    <property type="nucleotide sequence ID" value="NZ_CAESAP020000045.1"/>
</dbReference>
<proteinExistence type="predicted"/>
<dbReference type="EMBL" id="CDSC02000493">
    <property type="protein sequence ID" value="SEI04768.1"/>
    <property type="molecule type" value="Genomic_DNA"/>
</dbReference>
<dbReference type="AlphaFoldDB" id="A0A1H6N3F2"/>
<accession>A0A1H6N3F2</accession>
<reference evidence="4 5" key="2">
    <citation type="submission" date="2016-06" db="EMBL/GenBank/DDBJ databases">
        <authorList>
            <person name="Petersen J."/>
            <person name="Sayavedra L."/>
        </authorList>
    </citation>
    <scope>NUCLEOTIDE SEQUENCE [LARGE SCALE GENOMIC DNA]</scope>
    <source>
        <strain evidence="5">BazSymA</strain>
        <strain evidence="4">BazSymB</strain>
    </source>
</reference>
<dbReference type="Proteomes" id="UP000198988">
    <property type="component" value="Unassembled WGS sequence"/>
</dbReference>
<dbReference type="Proteomes" id="UP000198559">
    <property type="component" value="Unassembled WGS sequence"/>
</dbReference>
<evidence type="ECO:0000256" key="1">
    <source>
        <dbReference type="SAM" id="Phobius"/>
    </source>
</evidence>
<evidence type="ECO:0000313" key="5">
    <source>
        <dbReference type="Proteomes" id="UP000198988"/>
    </source>
</evidence>
<feature type="transmembrane region" description="Helical" evidence="1">
    <location>
        <begin position="53"/>
        <end position="76"/>
    </location>
</feature>
<gene>
    <name evidence="3" type="ORF">BAZSYMA_ACONTIG00569_2</name>
    <name evidence="2" type="ORF">BAZSYMB_GORF24_GLIMMER3</name>
</gene>
<evidence type="ECO:0000313" key="4">
    <source>
        <dbReference type="Proteomes" id="UP000198559"/>
    </source>
</evidence>
<keyword evidence="1" id="KW-0472">Membrane</keyword>
<dbReference type="Gene3D" id="1.10.287.950">
    <property type="entry name" value="Methyl-accepting chemotaxis protein"/>
    <property type="match status" value="1"/>
</dbReference>
<evidence type="ECO:0000313" key="2">
    <source>
        <dbReference type="EMBL" id="SEH63266.1"/>
    </source>
</evidence>
<dbReference type="EMBL" id="CVUD02000054">
    <property type="protein sequence ID" value="SEH63266.1"/>
    <property type="molecule type" value="Genomic_DNA"/>
</dbReference>
<protein>
    <submittedName>
        <fullName evidence="3">Uncharacterized protein</fullName>
    </submittedName>
</protein>
<evidence type="ECO:0000313" key="3">
    <source>
        <dbReference type="EMBL" id="SEI04768.1"/>
    </source>
</evidence>
<sequence>MSDKDIKENEGIKSDAINDDDVMISTSISDLEKMLESVEEHADKRTNTKFERFFMPSLIVFSLLAFGGFMIIYSITQDMTKLAKAMDPKMGGNMSSMVVSIDNLSKNVARMSQSVGEMQKDFSSVSKNMMIVAKKLDNLDSISTNMAQINAKMGALKPMLANMQEMNNNMIGMQKSMLWMQRDISTLRSSFGKPMSVFNSVPFL</sequence>
<organism evidence="3 5">
    <name type="scientific">Bathymodiolus azoricus thioautotrophic gill symbiont</name>
    <dbReference type="NCBI Taxonomy" id="235205"/>
    <lineage>
        <taxon>Bacteria</taxon>
        <taxon>Pseudomonadati</taxon>
        <taxon>Pseudomonadota</taxon>
        <taxon>Gammaproteobacteria</taxon>
        <taxon>sulfur-oxidizing symbionts</taxon>
    </lineage>
</organism>